<comment type="caution">
    <text evidence="1">The sequence shown here is derived from an EMBL/GenBank/DDBJ whole genome shotgun (WGS) entry which is preliminary data.</text>
</comment>
<dbReference type="AlphaFoldDB" id="A0A9P5TB12"/>
<reference evidence="1" key="2">
    <citation type="journal article" date="2020" name="Nat. Commun.">
        <title>Large-scale genome sequencing of mycorrhizal fungi provides insights into the early evolution of symbiotic traits.</title>
        <authorList>
            <person name="Miyauchi S."/>
            <person name="Kiss E."/>
            <person name="Kuo A."/>
            <person name="Drula E."/>
            <person name="Kohler A."/>
            <person name="Sanchez-Garcia M."/>
            <person name="Morin E."/>
            <person name="Andreopoulos B."/>
            <person name="Barry K.W."/>
            <person name="Bonito G."/>
            <person name="Buee M."/>
            <person name="Carver A."/>
            <person name="Chen C."/>
            <person name="Cichocki N."/>
            <person name="Clum A."/>
            <person name="Culley D."/>
            <person name="Crous P.W."/>
            <person name="Fauchery L."/>
            <person name="Girlanda M."/>
            <person name="Hayes R.D."/>
            <person name="Keri Z."/>
            <person name="LaButti K."/>
            <person name="Lipzen A."/>
            <person name="Lombard V."/>
            <person name="Magnuson J."/>
            <person name="Maillard F."/>
            <person name="Murat C."/>
            <person name="Nolan M."/>
            <person name="Ohm R.A."/>
            <person name="Pangilinan J."/>
            <person name="Pereira M.F."/>
            <person name="Perotto S."/>
            <person name="Peter M."/>
            <person name="Pfister S."/>
            <person name="Riley R."/>
            <person name="Sitrit Y."/>
            <person name="Stielow J.B."/>
            <person name="Szollosi G."/>
            <person name="Zifcakova L."/>
            <person name="Stursova M."/>
            <person name="Spatafora J.W."/>
            <person name="Tedersoo L."/>
            <person name="Vaario L.M."/>
            <person name="Yamada A."/>
            <person name="Yan M."/>
            <person name="Wang P."/>
            <person name="Xu J."/>
            <person name="Bruns T."/>
            <person name="Baldrian P."/>
            <person name="Vilgalys R."/>
            <person name="Dunand C."/>
            <person name="Henrissat B."/>
            <person name="Grigoriev I.V."/>
            <person name="Hibbett D."/>
            <person name="Nagy L.G."/>
            <person name="Martin F.M."/>
        </authorList>
    </citation>
    <scope>NUCLEOTIDE SEQUENCE</scope>
    <source>
        <strain evidence="1">Prilba</strain>
    </source>
</reference>
<keyword evidence="2" id="KW-1185">Reference proteome</keyword>
<reference evidence="1" key="1">
    <citation type="submission" date="2019-10" db="EMBL/GenBank/DDBJ databases">
        <authorList>
            <consortium name="DOE Joint Genome Institute"/>
            <person name="Kuo A."/>
            <person name="Miyauchi S."/>
            <person name="Kiss E."/>
            <person name="Drula E."/>
            <person name="Kohler A."/>
            <person name="Sanchez-Garcia M."/>
            <person name="Andreopoulos B."/>
            <person name="Barry K.W."/>
            <person name="Bonito G."/>
            <person name="Buee M."/>
            <person name="Carver A."/>
            <person name="Chen C."/>
            <person name="Cichocki N."/>
            <person name="Clum A."/>
            <person name="Culley D."/>
            <person name="Crous P.W."/>
            <person name="Fauchery L."/>
            <person name="Girlanda M."/>
            <person name="Hayes R."/>
            <person name="Keri Z."/>
            <person name="LaButti K."/>
            <person name="Lipzen A."/>
            <person name="Lombard V."/>
            <person name="Magnuson J."/>
            <person name="Maillard F."/>
            <person name="Morin E."/>
            <person name="Murat C."/>
            <person name="Nolan M."/>
            <person name="Ohm R."/>
            <person name="Pangilinan J."/>
            <person name="Pereira M."/>
            <person name="Perotto S."/>
            <person name="Peter M."/>
            <person name="Riley R."/>
            <person name="Sitrit Y."/>
            <person name="Stielow B."/>
            <person name="Szollosi G."/>
            <person name="Zifcakova L."/>
            <person name="Stursova M."/>
            <person name="Spatafora J.W."/>
            <person name="Tedersoo L."/>
            <person name="Vaario L.-M."/>
            <person name="Yamada A."/>
            <person name="Yan M."/>
            <person name="Wang P."/>
            <person name="Xu J."/>
            <person name="Bruns T."/>
            <person name="Baldrian P."/>
            <person name="Vilgalys R."/>
            <person name="Henrissat B."/>
            <person name="Grigoriev I.V."/>
            <person name="Hibbett D."/>
            <person name="Nagy L.G."/>
            <person name="Martin F.M."/>
        </authorList>
    </citation>
    <scope>NUCLEOTIDE SEQUENCE</scope>
    <source>
        <strain evidence="1">Prilba</strain>
    </source>
</reference>
<evidence type="ECO:0000313" key="1">
    <source>
        <dbReference type="EMBL" id="KAF8482887.1"/>
    </source>
</evidence>
<dbReference type="Proteomes" id="UP000759537">
    <property type="component" value="Unassembled WGS sequence"/>
</dbReference>
<evidence type="ECO:0000313" key="2">
    <source>
        <dbReference type="Proteomes" id="UP000759537"/>
    </source>
</evidence>
<dbReference type="EMBL" id="WHVB01000005">
    <property type="protein sequence ID" value="KAF8482887.1"/>
    <property type="molecule type" value="Genomic_DNA"/>
</dbReference>
<name>A0A9P5TB12_9AGAM</name>
<protein>
    <submittedName>
        <fullName evidence="1">Uncharacterized protein</fullName>
    </submittedName>
</protein>
<organism evidence="1 2">
    <name type="scientific">Russula ochroleuca</name>
    <dbReference type="NCBI Taxonomy" id="152965"/>
    <lineage>
        <taxon>Eukaryota</taxon>
        <taxon>Fungi</taxon>
        <taxon>Dikarya</taxon>
        <taxon>Basidiomycota</taxon>
        <taxon>Agaricomycotina</taxon>
        <taxon>Agaricomycetes</taxon>
        <taxon>Russulales</taxon>
        <taxon>Russulaceae</taxon>
        <taxon>Russula</taxon>
    </lineage>
</organism>
<accession>A0A9P5TB12</accession>
<gene>
    <name evidence="1" type="ORF">DFH94DRAFT_691051</name>
</gene>
<sequence length="482" mass="55197">MANSPYTPSIHILDDDSLLNVFYLYRPFLLGEDQDDDVRLFGGKGCVRGRWWYKLAHVCQRWRYLMLGSSLYLGLSLVCTKGTPVADMLANSSPLPLDIEYRNCNIAAEDEEGTILALKQRDRVRHVSLKMSASTLQKLIVSIEEEYPILECLVICTRIEDDREDNSTILTFPETLHAPHLRHLVLTGFALPIRSRLLTTAVGLVTLCLITDHPSAYFHPNTLLQWLSFMPQLETLAILFGFTVPNLDAERQLTHTPITTPVTLPNLHHIVFRGVSTYLEALVRRITTPRLEKLHIRFFHQHWLSVPRVMQLMNTAENLRFDSARFQFSTRQVYLKIYPRGEPKKDALSISVYCQHLDRQVSSMAQISNSLSRMFSAVEYLTLEHDVHCLSSEGHNEVDRIDWCKLLSSFRNVKTLRIDNGLAKELSRCLRWDDGELPLELLPKLQELTYSRSSNTGDAFTSFIDARQNAGSPTTLCNRQHS</sequence>
<proteinExistence type="predicted"/>